<protein>
    <submittedName>
        <fullName evidence="2">Uncharacterized protein</fullName>
    </submittedName>
</protein>
<feature type="transmembrane region" description="Helical" evidence="1">
    <location>
        <begin position="113"/>
        <end position="132"/>
    </location>
</feature>
<dbReference type="EMBL" id="LAZR01012363">
    <property type="protein sequence ID" value="KKM27222.1"/>
    <property type="molecule type" value="Genomic_DNA"/>
</dbReference>
<accession>A0A0F9II60</accession>
<feature type="transmembrane region" description="Helical" evidence="1">
    <location>
        <begin position="144"/>
        <end position="163"/>
    </location>
</feature>
<name>A0A0F9II60_9ZZZZ</name>
<evidence type="ECO:0000256" key="1">
    <source>
        <dbReference type="SAM" id="Phobius"/>
    </source>
</evidence>
<feature type="transmembrane region" description="Helical" evidence="1">
    <location>
        <begin position="207"/>
        <end position="225"/>
    </location>
</feature>
<dbReference type="AlphaFoldDB" id="A0A0F9II60"/>
<organism evidence="2">
    <name type="scientific">marine sediment metagenome</name>
    <dbReference type="NCBI Taxonomy" id="412755"/>
    <lineage>
        <taxon>unclassified sequences</taxon>
        <taxon>metagenomes</taxon>
        <taxon>ecological metagenomes</taxon>
    </lineage>
</organism>
<proteinExistence type="predicted"/>
<feature type="transmembrane region" description="Helical" evidence="1">
    <location>
        <begin position="231"/>
        <end position="253"/>
    </location>
</feature>
<keyword evidence="1" id="KW-0472">Membrane</keyword>
<keyword evidence="1" id="KW-0812">Transmembrane</keyword>
<reference evidence="2" key="1">
    <citation type="journal article" date="2015" name="Nature">
        <title>Complex archaea that bridge the gap between prokaryotes and eukaryotes.</title>
        <authorList>
            <person name="Spang A."/>
            <person name="Saw J.H."/>
            <person name="Jorgensen S.L."/>
            <person name="Zaremba-Niedzwiedzka K."/>
            <person name="Martijn J."/>
            <person name="Lind A.E."/>
            <person name="van Eijk R."/>
            <person name="Schleper C."/>
            <person name="Guy L."/>
            <person name="Ettema T.J."/>
        </authorList>
    </citation>
    <scope>NUCLEOTIDE SEQUENCE</scope>
</reference>
<evidence type="ECO:0000313" key="2">
    <source>
        <dbReference type="EMBL" id="KKM27222.1"/>
    </source>
</evidence>
<comment type="caution">
    <text evidence="2">The sequence shown here is derived from an EMBL/GenBank/DDBJ whole genome shotgun (WGS) entry which is preliminary data.</text>
</comment>
<keyword evidence="1" id="KW-1133">Transmembrane helix</keyword>
<gene>
    <name evidence="2" type="ORF">LCGC14_1576930</name>
</gene>
<sequence>MITWILFGIFSIWCIINRFSENGKVEGEPLGMPRGTVRAFITVMIVSFPFGYLIYGEDIPGLIISAIFIVVAFYFETRKSGTEKLKEIINEIKKSDLVLNDRIEKKPLYLPKYTIRVFLVFMLILIQILIFIKPTISFTESNTLADVLLMIGLFIIGAFFRSIMKFREKNNIREKVQNMDASLSDAEIIEKLMSEEQSWLKREGKNLLSSLVLILVITALLVYTIGWDFTIFSVPAYTLTVQGTLLLLINFYYGFRD</sequence>
<feature type="transmembrane region" description="Helical" evidence="1">
    <location>
        <begin position="61"/>
        <end position="77"/>
    </location>
</feature>